<sequence length="570" mass="66444">MRYYIYANTITDSLGKSNKSVFKDISKAIDKDILYSQQRFIGKGFAKILSFEEQELDSVKKALNNLENLKIKSVLIDKFETSKRAESIFKTAVIEEYEDRFRFINVRGNDLYIDKVNEILVIGGIDMTNSTADSLKKLCLSQNFDIYIYAGKEKRLIALDLRAVNYSKIKEASKYSKMENLNKVIGELKKKSMKYQEDFLYSASFTPDISPSLLIYSSIASFMFENGMYESKYAEEFLNPDFIESEKNLYYDFKYDIYRPGEISLKTKPVKKMNLFNTAVIPLIPALFVALFVFRTQVNVLLMILCFSLFAYYGFHFFRILKMKLFFESVPFSKIKSMSVGLNEVSGTVLDKNAIPSPISGIKAVYFKYQKFRKEKVKENTEEWKLVEIGEYVPSSFFIESEGDTLEIKTDNSSINLHSSTTYHTTYYTFFCMEDSDKIKYVEEVLPVSSEIFVIGSAVYSDRNKEMESFIKNKKANREFMNKFDEDKNKVIDADEWDRAKSQMEIEFDEKENKKRDHEHLSIQYTKDDNILFISDMSEMSVLKRFNLFIIFSGIIGIISFIFGIILIWR</sequence>
<dbReference type="InterPro" id="IPR002048">
    <property type="entry name" value="EF_hand_dom"/>
</dbReference>
<keyword evidence="2" id="KW-0812">Transmembrane</keyword>
<name>A0A350HBD9_UNCW3</name>
<keyword evidence="2" id="KW-1133">Transmembrane helix</keyword>
<feature type="transmembrane region" description="Helical" evidence="2">
    <location>
        <begin position="275"/>
        <end position="294"/>
    </location>
</feature>
<reference evidence="4 5" key="1">
    <citation type="journal article" date="2018" name="Nat. Biotechnol.">
        <title>A standardized bacterial taxonomy based on genome phylogeny substantially revises the tree of life.</title>
        <authorList>
            <person name="Parks D.H."/>
            <person name="Chuvochina M."/>
            <person name="Waite D.W."/>
            <person name="Rinke C."/>
            <person name="Skarshewski A."/>
            <person name="Chaumeil P.A."/>
            <person name="Hugenholtz P."/>
        </authorList>
    </citation>
    <scope>NUCLEOTIDE SEQUENCE [LARGE SCALE GENOMIC DNA]</scope>
    <source>
        <strain evidence="4">UBA9956</strain>
    </source>
</reference>
<organism evidence="4 5">
    <name type="scientific">candidate division WOR-3 bacterium</name>
    <dbReference type="NCBI Taxonomy" id="2052148"/>
    <lineage>
        <taxon>Bacteria</taxon>
        <taxon>Bacteria division WOR-3</taxon>
    </lineage>
</organism>
<keyword evidence="2" id="KW-0472">Membrane</keyword>
<keyword evidence="1" id="KW-0175">Coiled coil</keyword>
<feature type="transmembrane region" description="Helical" evidence="2">
    <location>
        <begin position="546"/>
        <end position="569"/>
    </location>
</feature>
<evidence type="ECO:0000313" key="4">
    <source>
        <dbReference type="EMBL" id="HAV92855.1"/>
    </source>
</evidence>
<gene>
    <name evidence="4" type="ORF">DCW38_06715</name>
</gene>
<evidence type="ECO:0000256" key="1">
    <source>
        <dbReference type="SAM" id="Coils"/>
    </source>
</evidence>
<feature type="domain" description="EF-hand" evidence="3">
    <location>
        <begin position="472"/>
        <end position="507"/>
    </location>
</feature>
<evidence type="ECO:0000256" key="2">
    <source>
        <dbReference type="SAM" id="Phobius"/>
    </source>
</evidence>
<feature type="transmembrane region" description="Helical" evidence="2">
    <location>
        <begin position="300"/>
        <end position="318"/>
    </location>
</feature>
<evidence type="ECO:0000259" key="3">
    <source>
        <dbReference type="PROSITE" id="PS50222"/>
    </source>
</evidence>
<accession>A0A350HBD9</accession>
<dbReference type="PROSITE" id="PS00018">
    <property type="entry name" value="EF_HAND_1"/>
    <property type="match status" value="1"/>
</dbReference>
<dbReference type="InterPro" id="IPR018247">
    <property type="entry name" value="EF_Hand_1_Ca_BS"/>
</dbReference>
<dbReference type="Proteomes" id="UP000264062">
    <property type="component" value="Unassembled WGS sequence"/>
</dbReference>
<protein>
    <recommendedName>
        <fullName evidence="3">EF-hand domain-containing protein</fullName>
    </recommendedName>
</protein>
<dbReference type="PROSITE" id="PS50222">
    <property type="entry name" value="EF_HAND_2"/>
    <property type="match status" value="1"/>
</dbReference>
<feature type="coiled-coil region" evidence="1">
    <location>
        <begin position="494"/>
        <end position="521"/>
    </location>
</feature>
<evidence type="ECO:0000313" key="5">
    <source>
        <dbReference type="Proteomes" id="UP000264062"/>
    </source>
</evidence>
<proteinExistence type="predicted"/>
<comment type="caution">
    <text evidence="4">The sequence shown here is derived from an EMBL/GenBank/DDBJ whole genome shotgun (WGS) entry which is preliminary data.</text>
</comment>
<dbReference type="AlphaFoldDB" id="A0A350HBD9"/>
<dbReference type="GO" id="GO:0005509">
    <property type="term" value="F:calcium ion binding"/>
    <property type="evidence" value="ECO:0007669"/>
    <property type="project" value="InterPro"/>
</dbReference>
<dbReference type="EMBL" id="DMZY01000197">
    <property type="protein sequence ID" value="HAV92855.1"/>
    <property type="molecule type" value="Genomic_DNA"/>
</dbReference>